<protein>
    <submittedName>
        <fullName evidence="1">5110_t:CDS:1</fullName>
    </submittedName>
</protein>
<dbReference type="EMBL" id="CAJVPI010003944">
    <property type="protein sequence ID" value="CAG8663752.1"/>
    <property type="molecule type" value="Genomic_DNA"/>
</dbReference>
<feature type="non-terminal residue" evidence="1">
    <location>
        <position position="64"/>
    </location>
</feature>
<evidence type="ECO:0000313" key="2">
    <source>
        <dbReference type="Proteomes" id="UP000789739"/>
    </source>
</evidence>
<dbReference type="AlphaFoldDB" id="A0A9N9H9M1"/>
<proteinExistence type="predicted"/>
<organism evidence="1 2">
    <name type="scientific">Paraglomus brasilianum</name>
    <dbReference type="NCBI Taxonomy" id="144538"/>
    <lineage>
        <taxon>Eukaryota</taxon>
        <taxon>Fungi</taxon>
        <taxon>Fungi incertae sedis</taxon>
        <taxon>Mucoromycota</taxon>
        <taxon>Glomeromycotina</taxon>
        <taxon>Glomeromycetes</taxon>
        <taxon>Paraglomerales</taxon>
        <taxon>Paraglomeraceae</taxon>
        <taxon>Paraglomus</taxon>
    </lineage>
</organism>
<comment type="caution">
    <text evidence="1">The sequence shown here is derived from an EMBL/GenBank/DDBJ whole genome shotgun (WGS) entry which is preliminary data.</text>
</comment>
<evidence type="ECO:0000313" key="1">
    <source>
        <dbReference type="EMBL" id="CAG8663752.1"/>
    </source>
</evidence>
<name>A0A9N9H9M1_9GLOM</name>
<reference evidence="1" key="1">
    <citation type="submission" date="2021-06" db="EMBL/GenBank/DDBJ databases">
        <authorList>
            <person name="Kallberg Y."/>
            <person name="Tangrot J."/>
            <person name="Rosling A."/>
        </authorList>
    </citation>
    <scope>NUCLEOTIDE SEQUENCE</scope>
    <source>
        <strain evidence="1">BR232B</strain>
    </source>
</reference>
<keyword evidence="2" id="KW-1185">Reference proteome</keyword>
<dbReference type="Proteomes" id="UP000789739">
    <property type="component" value="Unassembled WGS sequence"/>
</dbReference>
<accession>A0A9N9H9M1</accession>
<gene>
    <name evidence="1" type="ORF">PBRASI_LOCUS10928</name>
</gene>
<sequence length="64" mass="7570">TSRKLPQNLKTQENFDCLLELEKLRLQQAEQAVYEAFNDEHLQNAIAILREDENISWRILEPCV</sequence>